<comment type="caution">
    <text evidence="5">The sequence shown here is derived from an EMBL/GenBank/DDBJ whole genome shotgun (WGS) entry which is preliminary data.</text>
</comment>
<sequence length="127" mass="14352">MNTTQLGRVQLLIMQVLWESERATAREITERINESEPIAHSTVQTLLRGLEEKKAVDHETEGRTFTFFPLICEADFKQSATQDLLTRVFQGSVEGLVAHLLQSEDVSADELADLRKLINRQAKKKGS</sequence>
<accession>A0A5C5XWG9</accession>
<evidence type="ECO:0000313" key="5">
    <source>
        <dbReference type="EMBL" id="TWT66693.1"/>
    </source>
</evidence>
<evidence type="ECO:0000313" key="6">
    <source>
        <dbReference type="Proteomes" id="UP000318053"/>
    </source>
</evidence>
<keyword evidence="2" id="KW-0805">Transcription regulation</keyword>
<gene>
    <name evidence="5" type="primary">mecI_1</name>
    <name evidence="5" type="ORF">CA85_27900</name>
</gene>
<proteinExistence type="inferred from homology"/>
<dbReference type="Pfam" id="PF03965">
    <property type="entry name" value="Penicillinase_R"/>
    <property type="match status" value="1"/>
</dbReference>
<dbReference type="Gene3D" id="1.10.10.10">
    <property type="entry name" value="Winged helix-like DNA-binding domain superfamily/Winged helix DNA-binding domain"/>
    <property type="match status" value="1"/>
</dbReference>
<protein>
    <submittedName>
        <fullName evidence="5">Methicillin resistance regulatory protein MecI</fullName>
    </submittedName>
</protein>
<dbReference type="AlphaFoldDB" id="A0A5C5XWG9"/>
<dbReference type="InterPro" id="IPR036388">
    <property type="entry name" value="WH-like_DNA-bd_sf"/>
</dbReference>
<name>A0A5C5XWG9_9BACT</name>
<dbReference type="GO" id="GO:0045892">
    <property type="term" value="P:negative regulation of DNA-templated transcription"/>
    <property type="evidence" value="ECO:0007669"/>
    <property type="project" value="InterPro"/>
</dbReference>
<keyword evidence="6" id="KW-1185">Reference proteome</keyword>
<dbReference type="EMBL" id="SJPK01000005">
    <property type="protein sequence ID" value="TWT66693.1"/>
    <property type="molecule type" value="Genomic_DNA"/>
</dbReference>
<dbReference type="Proteomes" id="UP000318053">
    <property type="component" value="Unassembled WGS sequence"/>
</dbReference>
<keyword evidence="4" id="KW-0804">Transcription</keyword>
<organism evidence="5 6">
    <name type="scientific">Allorhodopirellula solitaria</name>
    <dbReference type="NCBI Taxonomy" id="2527987"/>
    <lineage>
        <taxon>Bacteria</taxon>
        <taxon>Pseudomonadati</taxon>
        <taxon>Planctomycetota</taxon>
        <taxon>Planctomycetia</taxon>
        <taxon>Pirellulales</taxon>
        <taxon>Pirellulaceae</taxon>
        <taxon>Allorhodopirellula</taxon>
    </lineage>
</organism>
<dbReference type="InterPro" id="IPR005650">
    <property type="entry name" value="BlaI_family"/>
</dbReference>
<evidence type="ECO:0000256" key="4">
    <source>
        <dbReference type="ARBA" id="ARBA00023163"/>
    </source>
</evidence>
<evidence type="ECO:0000256" key="3">
    <source>
        <dbReference type="ARBA" id="ARBA00023125"/>
    </source>
</evidence>
<dbReference type="InterPro" id="IPR036390">
    <property type="entry name" value="WH_DNA-bd_sf"/>
</dbReference>
<dbReference type="OrthoDB" id="276770at2"/>
<dbReference type="RefSeq" id="WP_146391738.1">
    <property type="nucleotide sequence ID" value="NZ_SJPK01000005.1"/>
</dbReference>
<keyword evidence="3" id="KW-0238">DNA-binding</keyword>
<dbReference type="GO" id="GO:0003677">
    <property type="term" value="F:DNA binding"/>
    <property type="evidence" value="ECO:0007669"/>
    <property type="project" value="UniProtKB-KW"/>
</dbReference>
<reference evidence="5 6" key="1">
    <citation type="submission" date="2019-02" db="EMBL/GenBank/DDBJ databases">
        <title>Deep-cultivation of Planctomycetes and their phenomic and genomic characterization uncovers novel biology.</title>
        <authorList>
            <person name="Wiegand S."/>
            <person name="Jogler M."/>
            <person name="Boedeker C."/>
            <person name="Pinto D."/>
            <person name="Vollmers J."/>
            <person name="Rivas-Marin E."/>
            <person name="Kohn T."/>
            <person name="Peeters S.H."/>
            <person name="Heuer A."/>
            <person name="Rast P."/>
            <person name="Oberbeckmann S."/>
            <person name="Bunk B."/>
            <person name="Jeske O."/>
            <person name="Meyerdierks A."/>
            <person name="Storesund J.E."/>
            <person name="Kallscheuer N."/>
            <person name="Luecker S."/>
            <person name="Lage O.M."/>
            <person name="Pohl T."/>
            <person name="Merkel B.J."/>
            <person name="Hornburger P."/>
            <person name="Mueller R.-W."/>
            <person name="Bruemmer F."/>
            <person name="Labrenz M."/>
            <person name="Spormann A.M."/>
            <person name="Op Den Camp H."/>
            <person name="Overmann J."/>
            <person name="Amann R."/>
            <person name="Jetten M.S.M."/>
            <person name="Mascher T."/>
            <person name="Medema M.H."/>
            <person name="Devos D.P."/>
            <person name="Kaster A.-K."/>
            <person name="Ovreas L."/>
            <person name="Rohde M."/>
            <person name="Galperin M.Y."/>
            <person name="Jogler C."/>
        </authorList>
    </citation>
    <scope>NUCLEOTIDE SEQUENCE [LARGE SCALE GENOMIC DNA]</scope>
    <source>
        <strain evidence="5 6">CA85</strain>
    </source>
</reference>
<comment type="similarity">
    <text evidence="1">Belongs to the BlaI transcriptional regulatory family.</text>
</comment>
<evidence type="ECO:0000256" key="1">
    <source>
        <dbReference type="ARBA" id="ARBA00011046"/>
    </source>
</evidence>
<dbReference type="SUPFAM" id="SSF46785">
    <property type="entry name" value="Winged helix' DNA-binding domain"/>
    <property type="match status" value="1"/>
</dbReference>
<dbReference type="PIRSF" id="PIRSF019455">
    <property type="entry name" value="CopR_AtkY"/>
    <property type="match status" value="1"/>
</dbReference>
<evidence type="ECO:0000256" key="2">
    <source>
        <dbReference type="ARBA" id="ARBA00023015"/>
    </source>
</evidence>
<dbReference type="Gene3D" id="1.10.4040.10">
    <property type="entry name" value="Penicillinase repressor domain"/>
    <property type="match status" value="1"/>
</dbReference>